<proteinExistence type="predicted"/>
<evidence type="ECO:0000256" key="1">
    <source>
        <dbReference type="SAM" id="MobiDB-lite"/>
    </source>
</evidence>
<feature type="region of interest" description="Disordered" evidence="1">
    <location>
        <begin position="14"/>
        <end position="44"/>
    </location>
</feature>
<evidence type="ECO:0000313" key="2">
    <source>
        <dbReference type="EMBL" id="CAH1730965.1"/>
    </source>
</evidence>
<evidence type="ECO:0000313" key="3">
    <source>
        <dbReference type="Proteomes" id="UP001154329"/>
    </source>
</evidence>
<dbReference type="AlphaFoldDB" id="A0A9P0NNZ6"/>
<dbReference type="Proteomes" id="UP001154329">
    <property type="component" value="Chromosome 3"/>
</dbReference>
<protein>
    <submittedName>
        <fullName evidence="2">Uncharacterized protein</fullName>
    </submittedName>
</protein>
<feature type="compositionally biased region" description="Polar residues" evidence="1">
    <location>
        <begin position="64"/>
        <end position="73"/>
    </location>
</feature>
<dbReference type="EMBL" id="OU899036">
    <property type="protein sequence ID" value="CAH1730965.1"/>
    <property type="molecule type" value="Genomic_DNA"/>
</dbReference>
<keyword evidence="3" id="KW-1185">Reference proteome</keyword>
<accession>A0A9P0NNZ6</accession>
<sequence length="145" mass="16423">MGIWYRMFSPFHSPASPSLPRSPQNPFRSLSPIQSEPSSPDMFVDTTPRLVVLRVGNDLLLEGETQSTISPSMLNPPLQRPPGEHNLIPDTLQRNMSPAPNESDDGYDIHLIELMNAYENNWSEDGNNEKMNRHMDAYKGSKKQM</sequence>
<organism evidence="2 3">
    <name type="scientific">Aphis gossypii</name>
    <name type="common">Cotton aphid</name>
    <dbReference type="NCBI Taxonomy" id="80765"/>
    <lineage>
        <taxon>Eukaryota</taxon>
        <taxon>Metazoa</taxon>
        <taxon>Ecdysozoa</taxon>
        <taxon>Arthropoda</taxon>
        <taxon>Hexapoda</taxon>
        <taxon>Insecta</taxon>
        <taxon>Pterygota</taxon>
        <taxon>Neoptera</taxon>
        <taxon>Paraneoptera</taxon>
        <taxon>Hemiptera</taxon>
        <taxon>Sternorrhyncha</taxon>
        <taxon>Aphidomorpha</taxon>
        <taxon>Aphidoidea</taxon>
        <taxon>Aphididae</taxon>
        <taxon>Aphidini</taxon>
        <taxon>Aphis</taxon>
        <taxon>Aphis</taxon>
    </lineage>
</organism>
<gene>
    <name evidence="2" type="ORF">APHIGO_LOCUS7770</name>
</gene>
<feature type="compositionally biased region" description="Polar residues" evidence="1">
    <location>
        <begin position="15"/>
        <end position="38"/>
    </location>
</feature>
<name>A0A9P0NNZ6_APHGO</name>
<feature type="region of interest" description="Disordered" evidence="1">
    <location>
        <begin position="63"/>
        <end position="106"/>
    </location>
</feature>
<reference evidence="2" key="1">
    <citation type="submission" date="2022-02" db="EMBL/GenBank/DDBJ databases">
        <authorList>
            <person name="King R."/>
        </authorList>
    </citation>
    <scope>NUCLEOTIDE SEQUENCE</scope>
</reference>
<reference evidence="2" key="2">
    <citation type="submission" date="2022-10" db="EMBL/GenBank/DDBJ databases">
        <authorList>
            <consortium name="ENA_rothamsted_submissions"/>
            <consortium name="culmorum"/>
            <person name="King R."/>
        </authorList>
    </citation>
    <scope>NUCLEOTIDE SEQUENCE</scope>
</reference>